<sequence>MGVAAVAALIYAHLQISEGRKAEHRANGNELWRETLRLAFDNPKLADPTLALADFNYDEMTIDGSKETFQKYELFVDTILNASEEILQVLPTKEWDSAVRLQLKQHRAYLLSTHFQTSGYLEQYTPRFRAFMHDALKETPKHHA</sequence>
<dbReference type="STRING" id="1774969.AUC69_02560"/>
<reference evidence="1 2" key="1">
    <citation type="journal article" date="2016" name="Environ. Microbiol.">
        <title>New Methyloceanibacter diversity from North Sea sediments includes methanotroph containing solely the soluble methane monooxygenase.</title>
        <authorList>
            <person name="Vekeman B."/>
            <person name="Kerckhof F.M."/>
            <person name="Cremers G."/>
            <person name="de Vos P."/>
            <person name="Vandamme P."/>
            <person name="Boon N."/>
            <person name="Op den Camp H.J."/>
            <person name="Heylen K."/>
        </authorList>
    </citation>
    <scope>NUCLEOTIDE SEQUENCE [LARGE SCALE GENOMIC DNA]</scope>
    <source>
        <strain evidence="1 2">R-67175</strain>
    </source>
</reference>
<dbReference type="AlphaFoldDB" id="A0A1E3VPF6"/>
<dbReference type="EMBL" id="LPWF01000034">
    <property type="protein sequence ID" value="ODR95410.1"/>
    <property type="molecule type" value="Genomic_DNA"/>
</dbReference>
<dbReference type="Proteomes" id="UP000094472">
    <property type="component" value="Unassembled WGS sequence"/>
</dbReference>
<keyword evidence="2" id="KW-1185">Reference proteome</keyword>
<name>A0A1E3VPF6_9HYPH</name>
<organism evidence="1 2">
    <name type="scientific">Methyloceanibacter superfactus</name>
    <dbReference type="NCBI Taxonomy" id="1774969"/>
    <lineage>
        <taxon>Bacteria</taxon>
        <taxon>Pseudomonadati</taxon>
        <taxon>Pseudomonadota</taxon>
        <taxon>Alphaproteobacteria</taxon>
        <taxon>Hyphomicrobiales</taxon>
        <taxon>Hyphomicrobiaceae</taxon>
        <taxon>Methyloceanibacter</taxon>
    </lineage>
</organism>
<protein>
    <submittedName>
        <fullName evidence="1">Uncharacterized protein</fullName>
    </submittedName>
</protein>
<evidence type="ECO:0000313" key="1">
    <source>
        <dbReference type="EMBL" id="ODR95410.1"/>
    </source>
</evidence>
<accession>A0A1E3VPF6</accession>
<evidence type="ECO:0000313" key="2">
    <source>
        <dbReference type="Proteomes" id="UP000094472"/>
    </source>
</evidence>
<gene>
    <name evidence="1" type="ORF">AUC69_02560</name>
</gene>
<proteinExistence type="predicted"/>
<comment type="caution">
    <text evidence="1">The sequence shown here is derived from an EMBL/GenBank/DDBJ whole genome shotgun (WGS) entry which is preliminary data.</text>
</comment>